<feature type="compositionally biased region" description="Polar residues" evidence="8">
    <location>
        <begin position="21"/>
        <end position="33"/>
    </location>
</feature>
<dbReference type="InterPro" id="IPR000467">
    <property type="entry name" value="G_patch_dom"/>
</dbReference>
<dbReference type="STRING" id="29170.A0A368GDN5"/>
<dbReference type="GO" id="GO:0000145">
    <property type="term" value="C:exocyst"/>
    <property type="evidence" value="ECO:0007669"/>
    <property type="project" value="InterPro"/>
</dbReference>
<dbReference type="FunFam" id="2.60.40.10:FF:000196">
    <property type="entry name" value="Exocyst complex component 2"/>
    <property type="match status" value="1"/>
</dbReference>
<dbReference type="Pfam" id="PF00149">
    <property type="entry name" value="Metallophos"/>
    <property type="match status" value="1"/>
</dbReference>
<feature type="region of interest" description="Disordered" evidence="8">
    <location>
        <begin position="1"/>
        <end position="33"/>
    </location>
</feature>
<dbReference type="Gene3D" id="3.60.21.10">
    <property type="match status" value="1"/>
</dbReference>
<dbReference type="Gene3D" id="2.60.40.10">
    <property type="entry name" value="Immunoglobulins"/>
    <property type="match status" value="1"/>
</dbReference>
<keyword evidence="5" id="KW-0268">Exocytosis</keyword>
<dbReference type="Pfam" id="PF01585">
    <property type="entry name" value="G-patch"/>
    <property type="match status" value="1"/>
</dbReference>
<dbReference type="SUPFAM" id="SSF56300">
    <property type="entry name" value="Metallo-dependent phosphatases"/>
    <property type="match status" value="1"/>
</dbReference>
<dbReference type="GO" id="GO:0006893">
    <property type="term" value="P:Golgi to plasma membrane transport"/>
    <property type="evidence" value="ECO:0007669"/>
    <property type="project" value="InterPro"/>
</dbReference>
<accession>A0A368GDN5</accession>
<dbReference type="GO" id="GO:0003676">
    <property type="term" value="F:nucleic acid binding"/>
    <property type="evidence" value="ECO:0007669"/>
    <property type="project" value="InterPro"/>
</dbReference>
<keyword evidence="6" id="KW-0653">Protein transport</keyword>
<dbReference type="GO" id="GO:0016787">
    <property type="term" value="F:hydrolase activity"/>
    <property type="evidence" value="ECO:0007669"/>
    <property type="project" value="InterPro"/>
</dbReference>
<organism evidence="10 11">
    <name type="scientific">Ancylostoma caninum</name>
    <name type="common">Dog hookworm</name>
    <dbReference type="NCBI Taxonomy" id="29170"/>
    <lineage>
        <taxon>Eukaryota</taxon>
        <taxon>Metazoa</taxon>
        <taxon>Ecdysozoa</taxon>
        <taxon>Nematoda</taxon>
        <taxon>Chromadorea</taxon>
        <taxon>Rhabditida</taxon>
        <taxon>Rhabditina</taxon>
        <taxon>Rhabditomorpha</taxon>
        <taxon>Strongyloidea</taxon>
        <taxon>Ancylostomatidae</taxon>
        <taxon>Ancylostomatinae</taxon>
        <taxon>Ancylostoma</taxon>
    </lineage>
</organism>
<evidence type="ECO:0000256" key="7">
    <source>
        <dbReference type="ARBA" id="ARBA00029715"/>
    </source>
</evidence>
<dbReference type="Proteomes" id="UP000252519">
    <property type="component" value="Unassembled WGS sequence"/>
</dbReference>
<name>A0A368GDN5_ANCCA</name>
<protein>
    <recommendedName>
        <fullName evidence="3">Exocyst complex component 2</fullName>
    </recommendedName>
    <alternativeName>
        <fullName evidence="7">Exocyst complex component Sec5</fullName>
    </alternativeName>
</protein>
<dbReference type="SMART" id="SM00443">
    <property type="entry name" value="G_patch"/>
    <property type="match status" value="1"/>
</dbReference>
<feature type="domain" description="G-patch" evidence="9">
    <location>
        <begin position="1225"/>
        <end position="1271"/>
    </location>
</feature>
<gene>
    <name evidence="10" type="ORF">ANCCAN_11488</name>
</gene>
<dbReference type="OrthoDB" id="26242at2759"/>
<dbReference type="EMBL" id="JOJR01000190">
    <property type="protein sequence ID" value="RCN42516.1"/>
    <property type="molecule type" value="Genomic_DNA"/>
</dbReference>
<sequence length="1466" mass="165583">MSDGDRLAPPGTRAKGPPTVTGLSPTEGTPGTQITIRGENLGTDQNDLLMLFICGTDCLHTAKWKTDKKIVARLGQANRGLGEVKIATKSGGRGICNVKFRVFIAQVGPLEESAVWVDETQTVPGREAVRTVAQTTEERDALGLKPTTKKMDPALLSKMFPDGSGNIRMESFNPQWYLLEHHSETPIEDLREALKNMQLAKADEAKKSEQMHKANLYSLISCVDSLAALHDELERSNKAGDFAVIKQIGNQIAEARVKAESVFKDVLSRKDRADATRNALSVLTRFKFIFFLSKTIDDNMKKGEYLTILNDYMRAKSLYKDTEVPLFKEGMFQFKEELKHKLIDTSASFEEQSKLIKYLKILEPDSDPTWECITAYHCWLEDILWKLQEEHFKKALEAEKTAQDHRFALVETNERQLFVSSLVSILMNKLQSFWKLSNTYTTNDERWTQRQDDINQMLINTINVSSWLILNALVPKALPDDVIKRYEAQFVRWPEMLPPVNRTVLTQSLKTLRSFISSLLEAQFTTTHVQPLIELCMTVRLKVVSDVIDKGVENICALGAKENWKQDFSSSIAAKTALPDFYENEVFDCLSAVRDALATTGYPGEACLFSRERFRSTLVDIFVHLITAVRHCFDRLLNLRADLKKPQDLDLNRKDDEKSHLTTKKLLISICNLEFILENALKNIHKRMFDCGVKYADEVHEKAKAKLSLYRQTLVRCYIMIKSSAFSSLIDSANYEYIPDDDVSDYAKEMMMCCVLQQAELELCSPQLTSECLQATVQNAFVNLLDQLEAREPASEREATQRVIDICALEQALGGFTNLETRTHVNAFRAGLVEQLDQRKLQRCLNNMRASMRMAMESLEGGAEDDLNTSRSFFLYFFARDIISVSSPMFKDVCDMGICAQKCSDIFIILFKKIPAANSLVEKIHGTRYIGRVVSDRKHQIRVLLIITAVMSALMWFSSDKIVTKEVTIPIKNFSGADGGVRIALVSDIHTGASVHSTQIQRVVDALFRLDVDAVALVGDLVDGSVEQIGNRMSPLWILTHRFPTYFVTGNHEYYYGDARKWFNLYASHRIHVLTNQCEMFHRICLIGVNDISSGYSGIKNHNMNLTVAMQNCTAGSSRVVLAHNPASVLEFSKEDLEKVDVVLSGHTHAGQYYVLAPLVSQVLPYFHGLYDLPHGHGKLFVSAGTLYQNSTLSVGLSGMSILAEPRRKQRLSVDPQNLQWKNDDQKFSRKLMEKMGWSEGDGLGRNRQGNADHVKLKANYTGRGLGADKLASYDSTWIGHHDDFADLLSALNKNKEQKTATEEEKEERARKISLELSSKSLRRRIHYQKFTRAKDTSNYTENDRSAVLGIGLSRNKTESPKKEEAVAKSPKKEEEPTDTSNSNTTVSTLSVAEYFAAKMAALKAKREQTESETQENAKRAKIEQNCTEKEVETQTNKEKRKKDKRIVGDEGLLMWICFCGSTLIH</sequence>
<dbReference type="GO" id="GO:0015031">
    <property type="term" value="P:protein transport"/>
    <property type="evidence" value="ECO:0007669"/>
    <property type="project" value="UniProtKB-KW"/>
</dbReference>
<evidence type="ECO:0000256" key="6">
    <source>
        <dbReference type="ARBA" id="ARBA00022927"/>
    </source>
</evidence>
<comment type="caution">
    <text evidence="10">The sequence shown here is derived from an EMBL/GenBank/DDBJ whole genome shotgun (WGS) entry which is preliminary data.</text>
</comment>
<evidence type="ECO:0000256" key="2">
    <source>
        <dbReference type="ARBA" id="ARBA00010578"/>
    </source>
</evidence>
<dbReference type="InterPro" id="IPR029052">
    <property type="entry name" value="Metallo-depent_PP-like"/>
</dbReference>
<feature type="compositionally biased region" description="Basic and acidic residues" evidence="8">
    <location>
        <begin position="1407"/>
        <end position="1438"/>
    </location>
</feature>
<dbReference type="InterPro" id="IPR013783">
    <property type="entry name" value="Ig-like_fold"/>
</dbReference>
<dbReference type="CDD" id="cd07385">
    <property type="entry name" value="MPP_YkuE_C"/>
    <property type="match status" value="1"/>
</dbReference>
<comment type="function">
    <text evidence="1">Component of the exocyst complex involved in the docking of exocytic vesicles with fusion sites on the plasma membrane.</text>
</comment>
<dbReference type="InterPro" id="IPR004843">
    <property type="entry name" value="Calcineurin-like_PHP"/>
</dbReference>
<evidence type="ECO:0000256" key="5">
    <source>
        <dbReference type="ARBA" id="ARBA00022483"/>
    </source>
</evidence>
<dbReference type="CDD" id="cd00603">
    <property type="entry name" value="IPT_PCSR"/>
    <property type="match status" value="1"/>
</dbReference>
<keyword evidence="11" id="KW-1185">Reference proteome</keyword>
<evidence type="ECO:0000313" key="10">
    <source>
        <dbReference type="EMBL" id="RCN42516.1"/>
    </source>
</evidence>
<feature type="region of interest" description="Disordered" evidence="8">
    <location>
        <begin position="1407"/>
        <end position="1443"/>
    </location>
</feature>
<keyword evidence="4" id="KW-0813">Transport</keyword>
<reference evidence="10 11" key="1">
    <citation type="submission" date="2014-10" db="EMBL/GenBank/DDBJ databases">
        <title>Draft genome of the hookworm Ancylostoma caninum.</title>
        <authorList>
            <person name="Mitreva M."/>
        </authorList>
    </citation>
    <scope>NUCLEOTIDE SEQUENCE [LARGE SCALE GENOMIC DNA]</scope>
    <source>
        <strain evidence="10 11">Baltimore</strain>
    </source>
</reference>
<dbReference type="InterPro" id="IPR002909">
    <property type="entry name" value="IPT_dom"/>
</dbReference>
<dbReference type="SUPFAM" id="SSF81296">
    <property type="entry name" value="E set domains"/>
    <property type="match status" value="1"/>
</dbReference>
<dbReference type="InterPro" id="IPR039481">
    <property type="entry name" value="EXOC2/Sec5_N_dom"/>
</dbReference>
<dbReference type="GO" id="GO:0006887">
    <property type="term" value="P:exocytosis"/>
    <property type="evidence" value="ECO:0007669"/>
    <property type="project" value="UniProtKB-KW"/>
</dbReference>
<dbReference type="InterPro" id="IPR014756">
    <property type="entry name" value="Ig_E-set"/>
</dbReference>
<evidence type="ECO:0000256" key="8">
    <source>
        <dbReference type="SAM" id="MobiDB-lite"/>
    </source>
</evidence>
<evidence type="ECO:0000256" key="4">
    <source>
        <dbReference type="ARBA" id="ARBA00022448"/>
    </source>
</evidence>
<dbReference type="PROSITE" id="PS50174">
    <property type="entry name" value="G_PATCH"/>
    <property type="match status" value="1"/>
</dbReference>
<feature type="compositionally biased region" description="Basic and acidic residues" evidence="8">
    <location>
        <begin position="1356"/>
        <end position="1375"/>
    </location>
</feature>
<dbReference type="PANTHER" id="PTHR13043:SF1">
    <property type="entry name" value="EXOCYST COMPLEX COMPONENT 2"/>
    <property type="match status" value="1"/>
</dbReference>
<evidence type="ECO:0000256" key="1">
    <source>
        <dbReference type="ARBA" id="ARBA00002660"/>
    </source>
</evidence>
<evidence type="ECO:0000313" key="11">
    <source>
        <dbReference type="Proteomes" id="UP000252519"/>
    </source>
</evidence>
<dbReference type="Pfam" id="PF01833">
    <property type="entry name" value="TIG"/>
    <property type="match status" value="1"/>
</dbReference>
<dbReference type="PANTHER" id="PTHR13043">
    <property type="entry name" value="EXOCYST COMPLEX COMPONENT SEC5"/>
    <property type="match status" value="1"/>
</dbReference>
<evidence type="ECO:0000259" key="9">
    <source>
        <dbReference type="PROSITE" id="PS50174"/>
    </source>
</evidence>
<feature type="region of interest" description="Disordered" evidence="8">
    <location>
        <begin position="1351"/>
        <end position="1385"/>
    </location>
</feature>
<dbReference type="InterPro" id="IPR029175">
    <property type="entry name" value="EXOC2/Sec5"/>
</dbReference>
<comment type="similarity">
    <text evidence="2">Belongs to the SEC5 family.</text>
</comment>
<dbReference type="Pfam" id="PF15469">
    <property type="entry name" value="Sec5"/>
    <property type="match status" value="1"/>
</dbReference>
<evidence type="ECO:0000256" key="3">
    <source>
        <dbReference type="ARBA" id="ARBA00017526"/>
    </source>
</evidence>
<proteinExistence type="inferred from homology"/>